<sequence>MYATTRGGFKDLLHPYYIVNLFLSVLFIATKKLPFISELLYDDSNMEFDDYQVIILFATLISLRRSKLLSVTDYVAYFCMFAKASNLVLFYHQSLTLATVYGVLWLIQASLLFQPVYSGPETVSYFREATFKDAKTADLRITWVVVFYAAWSPACNSLAPIFSELSHAYSGYEGLRFGKVDVGRCPNLAQRLGIDNSTWSKQLPTIIIFRGGKEVDRRPGFSQKSKKLIPFAFNWDSIIRAFDLNGIYAQCKRDGTKIQRIEVGKEKTKTEQTESKKDK</sequence>
<feature type="transmembrane region" description="Helical" evidence="1">
    <location>
        <begin position="98"/>
        <end position="117"/>
    </location>
</feature>
<protein>
    <submittedName>
        <fullName evidence="5">Thioredoxin domain-containing protein</fullName>
    </submittedName>
</protein>
<dbReference type="PANTHER" id="PTHR45663">
    <property type="entry name" value="GEO12009P1"/>
    <property type="match status" value="1"/>
</dbReference>
<dbReference type="Proteomes" id="UP000274504">
    <property type="component" value="Unassembled WGS sequence"/>
</dbReference>
<proteinExistence type="predicted"/>
<dbReference type="OrthoDB" id="20229at2759"/>
<keyword evidence="1" id="KW-1133">Transmembrane helix</keyword>
<name>A0A0R3SPU0_HYMDI</name>
<dbReference type="WBParaSite" id="HDID_0000701801-mRNA-1">
    <property type="protein sequence ID" value="HDID_0000701801-mRNA-1"/>
    <property type="gene ID" value="HDID_0000701801"/>
</dbReference>
<dbReference type="Gene3D" id="3.40.30.10">
    <property type="entry name" value="Glutaredoxin"/>
    <property type="match status" value="1"/>
</dbReference>
<feature type="domain" description="Thioredoxin" evidence="2">
    <location>
        <begin position="117"/>
        <end position="247"/>
    </location>
</feature>
<evidence type="ECO:0000313" key="3">
    <source>
        <dbReference type="EMBL" id="VDL59334.1"/>
    </source>
</evidence>
<evidence type="ECO:0000256" key="1">
    <source>
        <dbReference type="SAM" id="Phobius"/>
    </source>
</evidence>
<evidence type="ECO:0000313" key="5">
    <source>
        <dbReference type="WBParaSite" id="HDID_0000701801-mRNA-1"/>
    </source>
</evidence>
<dbReference type="STRING" id="6216.A0A0R3SPU0"/>
<dbReference type="GO" id="GO:0005737">
    <property type="term" value="C:cytoplasm"/>
    <property type="evidence" value="ECO:0007669"/>
    <property type="project" value="TreeGrafter"/>
</dbReference>
<dbReference type="GO" id="GO:0015035">
    <property type="term" value="F:protein-disulfide reductase activity"/>
    <property type="evidence" value="ECO:0007669"/>
    <property type="project" value="TreeGrafter"/>
</dbReference>
<reference evidence="5" key="1">
    <citation type="submission" date="2017-02" db="UniProtKB">
        <authorList>
            <consortium name="WormBaseParasite"/>
        </authorList>
    </citation>
    <scope>IDENTIFICATION</scope>
</reference>
<organism evidence="5">
    <name type="scientific">Hymenolepis diminuta</name>
    <name type="common">Rat tapeworm</name>
    <dbReference type="NCBI Taxonomy" id="6216"/>
    <lineage>
        <taxon>Eukaryota</taxon>
        <taxon>Metazoa</taxon>
        <taxon>Spiralia</taxon>
        <taxon>Lophotrochozoa</taxon>
        <taxon>Platyhelminthes</taxon>
        <taxon>Cestoda</taxon>
        <taxon>Eucestoda</taxon>
        <taxon>Cyclophyllidea</taxon>
        <taxon>Hymenolepididae</taxon>
        <taxon>Hymenolepis</taxon>
    </lineage>
</organism>
<dbReference type="PROSITE" id="PS51352">
    <property type="entry name" value="THIOREDOXIN_2"/>
    <property type="match status" value="1"/>
</dbReference>
<evidence type="ECO:0000259" key="2">
    <source>
        <dbReference type="PROSITE" id="PS51352"/>
    </source>
</evidence>
<keyword evidence="1" id="KW-0472">Membrane</keyword>
<dbReference type="InterPro" id="IPR036249">
    <property type="entry name" value="Thioredoxin-like_sf"/>
</dbReference>
<dbReference type="EMBL" id="UYSG01010897">
    <property type="protein sequence ID" value="VDL59334.1"/>
    <property type="molecule type" value="Genomic_DNA"/>
</dbReference>
<reference evidence="3 4" key="2">
    <citation type="submission" date="2018-11" db="EMBL/GenBank/DDBJ databases">
        <authorList>
            <consortium name="Pathogen Informatics"/>
        </authorList>
    </citation>
    <scope>NUCLEOTIDE SEQUENCE [LARGE SCALE GENOMIC DNA]</scope>
</reference>
<gene>
    <name evidence="3" type="ORF">HDID_LOCUS7016</name>
</gene>
<accession>A0A0R3SPU0</accession>
<dbReference type="AlphaFoldDB" id="A0A0R3SPU0"/>
<feature type="transmembrane region" description="Helical" evidence="1">
    <location>
        <begin position="12"/>
        <end position="30"/>
    </location>
</feature>
<dbReference type="InterPro" id="IPR013766">
    <property type="entry name" value="Thioredoxin_domain"/>
</dbReference>
<evidence type="ECO:0000313" key="4">
    <source>
        <dbReference type="Proteomes" id="UP000274504"/>
    </source>
</evidence>
<dbReference type="PANTHER" id="PTHR45663:SF11">
    <property type="entry name" value="GEO12009P1"/>
    <property type="match status" value="1"/>
</dbReference>
<keyword evidence="1" id="KW-0812">Transmembrane</keyword>
<dbReference type="Pfam" id="PF00085">
    <property type="entry name" value="Thioredoxin"/>
    <property type="match status" value="1"/>
</dbReference>
<dbReference type="SUPFAM" id="SSF52833">
    <property type="entry name" value="Thioredoxin-like"/>
    <property type="match status" value="1"/>
</dbReference>